<proteinExistence type="predicted"/>
<name>A0A7S0NV75_9EUKA</name>
<gene>
    <name evidence="1" type="ORF">CLEP1334_LOCUS11877</name>
</gene>
<organism evidence="1">
    <name type="scientific">Calcidiscus leptoporus</name>
    <dbReference type="NCBI Taxonomy" id="127549"/>
    <lineage>
        <taxon>Eukaryota</taxon>
        <taxon>Haptista</taxon>
        <taxon>Haptophyta</taxon>
        <taxon>Prymnesiophyceae</taxon>
        <taxon>Coccolithales</taxon>
        <taxon>Calcidiscaceae</taxon>
        <taxon>Calcidiscus</taxon>
    </lineage>
</organism>
<protein>
    <submittedName>
        <fullName evidence="1">Uncharacterized protein</fullName>
    </submittedName>
</protein>
<reference evidence="1" key="1">
    <citation type="submission" date="2021-01" db="EMBL/GenBank/DDBJ databases">
        <authorList>
            <person name="Corre E."/>
            <person name="Pelletier E."/>
            <person name="Niang G."/>
            <person name="Scheremetjew M."/>
            <person name="Finn R."/>
            <person name="Kale V."/>
            <person name="Holt S."/>
            <person name="Cochrane G."/>
            <person name="Meng A."/>
            <person name="Brown T."/>
            <person name="Cohen L."/>
        </authorList>
    </citation>
    <scope>NUCLEOTIDE SEQUENCE</scope>
    <source>
        <strain evidence="1">RCC1130</strain>
    </source>
</reference>
<sequence length="142" mass="16669">MADELDRDFFEHMQWEVEQQVVQKNRRLLDILELVIQRACVQVEAGEPAVQLLSTLLQTHDRDARLEYYKQILAQAPVTMRSRFAETVQETRMHVEKASMRSEPINQSLLRQLRLISIEMVPYLAPSDLTERCDHEMDDMGI</sequence>
<dbReference type="EMBL" id="HBER01023714">
    <property type="protein sequence ID" value="CAD8536595.1"/>
    <property type="molecule type" value="Transcribed_RNA"/>
</dbReference>
<dbReference type="AlphaFoldDB" id="A0A7S0NV75"/>
<accession>A0A7S0NV75</accession>
<evidence type="ECO:0000313" key="1">
    <source>
        <dbReference type="EMBL" id="CAD8536595.1"/>
    </source>
</evidence>